<dbReference type="Proteomes" id="UP000314983">
    <property type="component" value="Chromosome 25"/>
</dbReference>
<dbReference type="STRING" id="8005.ENSEEEP00000050354"/>
<comment type="subcellular location">
    <subcellularLocation>
        <location evidence="1">Mitochondrion inner membrane</location>
        <topology evidence="1">Peripheral membrane protein</topology>
        <orientation evidence="1">Matrix side</orientation>
    </subcellularLocation>
</comment>
<evidence type="ECO:0000313" key="10">
    <source>
        <dbReference type="Ensembl" id="ENSEEEP00000050354.2"/>
    </source>
</evidence>
<name>A0A4W4HM83_ELEEL</name>
<dbReference type="GeneTree" id="ENSGT01010000229588"/>
<keyword evidence="7" id="KW-0249">Electron transport</keyword>
<dbReference type="Ensembl" id="ENSEEET00000050905.2">
    <property type="protein sequence ID" value="ENSEEEP00000050354.2"/>
    <property type="gene ID" value="ENSEEEG00000023678.2"/>
</dbReference>
<evidence type="ECO:0000256" key="8">
    <source>
        <dbReference type="ARBA" id="ARBA00023128"/>
    </source>
</evidence>
<reference evidence="11" key="2">
    <citation type="journal article" date="2017" name="Sci. Adv.">
        <title>A tail of two voltages: Proteomic comparison of the three electric organs of the electric eel.</title>
        <authorList>
            <person name="Traeger L.L."/>
            <person name="Sabat G."/>
            <person name="Barrett-Wilt G.A."/>
            <person name="Wells G.B."/>
            <person name="Sussman M.R."/>
        </authorList>
    </citation>
    <scope>NUCLEOTIDE SEQUENCE [LARGE SCALE GENOMIC DNA]</scope>
</reference>
<evidence type="ECO:0000256" key="1">
    <source>
        <dbReference type="ARBA" id="ARBA00004443"/>
    </source>
</evidence>
<evidence type="ECO:0000256" key="6">
    <source>
        <dbReference type="ARBA" id="ARBA00022792"/>
    </source>
</evidence>
<dbReference type="GO" id="GO:0006120">
    <property type="term" value="P:mitochondrial electron transport, NADH to ubiquinone"/>
    <property type="evidence" value="ECO:0007669"/>
    <property type="project" value="InterPro"/>
</dbReference>
<evidence type="ECO:0000256" key="2">
    <source>
        <dbReference type="ARBA" id="ARBA00009508"/>
    </source>
</evidence>
<dbReference type="PANTHER" id="PTHR12868:SF0">
    <property type="entry name" value="NADH DEHYDROGENASE [UBIQUINONE] 1 BETA SUBCOMPLEX SUBUNIT 9"/>
    <property type="match status" value="1"/>
</dbReference>
<keyword evidence="6" id="KW-0999">Mitochondrion inner membrane</keyword>
<evidence type="ECO:0000256" key="3">
    <source>
        <dbReference type="ARBA" id="ARBA00018684"/>
    </source>
</evidence>
<protein>
    <recommendedName>
        <fullName evidence="3">NADH dehydrogenase [ubiquinone] 1 beta subcomplex subunit 9</fullName>
    </recommendedName>
</protein>
<evidence type="ECO:0000256" key="4">
    <source>
        <dbReference type="ARBA" id="ARBA00022448"/>
    </source>
</evidence>
<evidence type="ECO:0000256" key="7">
    <source>
        <dbReference type="ARBA" id="ARBA00022982"/>
    </source>
</evidence>
<keyword evidence="9" id="KW-0472">Membrane</keyword>
<accession>A0A4W4HM83</accession>
<evidence type="ECO:0000256" key="5">
    <source>
        <dbReference type="ARBA" id="ARBA00022660"/>
    </source>
</evidence>
<reference evidence="10" key="3">
    <citation type="submission" date="2020-05" db="EMBL/GenBank/DDBJ databases">
        <title>Electrophorus electricus (electric eel) genome, fEleEle1, primary haplotype.</title>
        <authorList>
            <person name="Myers G."/>
            <person name="Meyer A."/>
            <person name="Fedrigo O."/>
            <person name="Formenti G."/>
            <person name="Rhie A."/>
            <person name="Tracey A."/>
            <person name="Sims Y."/>
            <person name="Jarvis E.D."/>
        </authorList>
    </citation>
    <scope>NUCLEOTIDE SEQUENCE [LARGE SCALE GENOMIC DNA]</scope>
</reference>
<reference evidence="11" key="1">
    <citation type="journal article" date="2014" name="Science">
        <title>Nonhuman genetics. Genomic basis for the convergent evolution of electric organs.</title>
        <authorList>
            <person name="Gallant J.R."/>
            <person name="Traeger L.L."/>
            <person name="Volkening J.D."/>
            <person name="Moffett H."/>
            <person name="Chen P.H."/>
            <person name="Novina C.D."/>
            <person name="Phillips G.N.Jr."/>
            <person name="Anand R."/>
            <person name="Wells G.B."/>
            <person name="Pinch M."/>
            <person name="Guth R."/>
            <person name="Unguez G.A."/>
            <person name="Albert J.S."/>
            <person name="Zakon H.H."/>
            <person name="Samanta M.P."/>
            <person name="Sussman M.R."/>
        </authorList>
    </citation>
    <scope>NUCLEOTIDE SEQUENCE [LARGE SCALE GENOMIC DNA]</scope>
</reference>
<dbReference type="GO" id="GO:0005743">
    <property type="term" value="C:mitochondrial inner membrane"/>
    <property type="evidence" value="ECO:0007669"/>
    <property type="project" value="UniProtKB-SubCell"/>
</dbReference>
<reference evidence="10" key="4">
    <citation type="submission" date="2025-08" db="UniProtKB">
        <authorList>
            <consortium name="Ensembl"/>
        </authorList>
    </citation>
    <scope>IDENTIFICATION</scope>
</reference>
<dbReference type="InterPro" id="IPR033034">
    <property type="entry name" value="NDUFB9"/>
</dbReference>
<proteinExistence type="inferred from homology"/>
<keyword evidence="4" id="KW-0813">Transport</keyword>
<reference evidence="10" key="5">
    <citation type="submission" date="2025-09" db="UniProtKB">
        <authorList>
            <consortium name="Ensembl"/>
        </authorList>
    </citation>
    <scope>IDENTIFICATION</scope>
</reference>
<keyword evidence="5" id="KW-0679">Respiratory chain</keyword>
<sequence length="127" mass="15219">RFHICFYPQSSGMEDMIKATKLLKDSYLFPGSPGGTSYERYECYEVPEWHLDCWHTSEKAMYNDYFSNREQWKNLQVQSCDSEVPQLQEERHPNRRLCHQPGRRVHPLMDVLCAHHRNKTRSSRQLD</sequence>
<dbReference type="AlphaFoldDB" id="A0A4W4HM83"/>
<evidence type="ECO:0000256" key="9">
    <source>
        <dbReference type="ARBA" id="ARBA00023136"/>
    </source>
</evidence>
<organism evidence="10 11">
    <name type="scientific">Electrophorus electricus</name>
    <name type="common">Electric eel</name>
    <name type="synonym">Gymnotus electricus</name>
    <dbReference type="NCBI Taxonomy" id="8005"/>
    <lineage>
        <taxon>Eukaryota</taxon>
        <taxon>Metazoa</taxon>
        <taxon>Chordata</taxon>
        <taxon>Craniata</taxon>
        <taxon>Vertebrata</taxon>
        <taxon>Euteleostomi</taxon>
        <taxon>Actinopterygii</taxon>
        <taxon>Neopterygii</taxon>
        <taxon>Teleostei</taxon>
        <taxon>Ostariophysi</taxon>
        <taxon>Gymnotiformes</taxon>
        <taxon>Gymnotoidei</taxon>
        <taxon>Gymnotidae</taxon>
        <taxon>Electrophorus</taxon>
    </lineage>
</organism>
<dbReference type="PANTHER" id="PTHR12868">
    <property type="entry name" value="NADH-UBIQUINONE OXIDOREDUCTASE B22 SUBUNIT"/>
    <property type="match status" value="1"/>
</dbReference>
<keyword evidence="8" id="KW-0496">Mitochondrion</keyword>
<evidence type="ECO:0000313" key="11">
    <source>
        <dbReference type="Proteomes" id="UP000314983"/>
    </source>
</evidence>
<keyword evidence="11" id="KW-1185">Reference proteome</keyword>
<comment type="similarity">
    <text evidence="2">Belongs to the complex I LYR family.</text>
</comment>